<feature type="compositionally biased region" description="Polar residues" evidence="1">
    <location>
        <begin position="342"/>
        <end position="355"/>
    </location>
</feature>
<dbReference type="SMART" id="SM00487">
    <property type="entry name" value="DEXDc"/>
    <property type="match status" value="1"/>
</dbReference>
<evidence type="ECO:0000313" key="4">
    <source>
        <dbReference type="EMBL" id="WSB12526.1"/>
    </source>
</evidence>
<dbReference type="Pfam" id="PF00271">
    <property type="entry name" value="Helicase_C"/>
    <property type="match status" value="1"/>
</dbReference>
<feature type="domain" description="Helicase C-terminal" evidence="3">
    <location>
        <begin position="774"/>
        <end position="930"/>
    </location>
</feature>
<dbReference type="Pfam" id="PF04851">
    <property type="entry name" value="ResIII"/>
    <property type="match status" value="1"/>
</dbReference>
<dbReference type="PANTHER" id="PTHR47962">
    <property type="entry name" value="ATP-DEPENDENT HELICASE LHR-RELATED-RELATED"/>
    <property type="match status" value="1"/>
</dbReference>
<keyword evidence="5" id="KW-1185">Reference proteome</keyword>
<dbReference type="InterPro" id="IPR014001">
    <property type="entry name" value="Helicase_ATP-bd"/>
</dbReference>
<reference evidence="4 5" key="1">
    <citation type="submission" date="2022-10" db="EMBL/GenBank/DDBJ databases">
        <title>The complete genomes of actinobacterial strains from the NBC collection.</title>
        <authorList>
            <person name="Joergensen T.S."/>
            <person name="Alvarez Arevalo M."/>
            <person name="Sterndorff E.B."/>
            <person name="Faurdal D."/>
            <person name="Vuksanovic O."/>
            <person name="Mourched A.-S."/>
            <person name="Charusanti P."/>
            <person name="Shaw S."/>
            <person name="Blin K."/>
            <person name="Weber T."/>
        </authorList>
    </citation>
    <scope>NUCLEOTIDE SEQUENCE [LARGE SCALE GENOMIC DNA]</scope>
    <source>
        <strain evidence="4 5">NBC 01792</strain>
    </source>
</reference>
<dbReference type="InterPro" id="IPR052511">
    <property type="entry name" value="ATP-dep_Helicase"/>
</dbReference>
<evidence type="ECO:0000256" key="1">
    <source>
        <dbReference type="SAM" id="MobiDB-lite"/>
    </source>
</evidence>
<dbReference type="PROSITE" id="PS51192">
    <property type="entry name" value="HELICASE_ATP_BIND_1"/>
    <property type="match status" value="1"/>
</dbReference>
<dbReference type="PANTHER" id="PTHR47962:SF7">
    <property type="entry name" value="MITOCHONDRIAL ATP-DEPENDENT HELICASE IRC3-RELATED"/>
    <property type="match status" value="1"/>
</dbReference>
<dbReference type="InterPro" id="IPR027417">
    <property type="entry name" value="P-loop_NTPase"/>
</dbReference>
<evidence type="ECO:0000313" key="5">
    <source>
        <dbReference type="Proteomes" id="UP001356428"/>
    </source>
</evidence>
<dbReference type="InterPro" id="IPR006935">
    <property type="entry name" value="Helicase/UvrB_N"/>
</dbReference>
<evidence type="ECO:0000259" key="2">
    <source>
        <dbReference type="PROSITE" id="PS51192"/>
    </source>
</evidence>
<dbReference type="SUPFAM" id="SSF52540">
    <property type="entry name" value="P-loop containing nucleoside triphosphate hydrolases"/>
    <property type="match status" value="1"/>
</dbReference>
<dbReference type="PROSITE" id="PS51194">
    <property type="entry name" value="HELICASE_CTER"/>
    <property type="match status" value="1"/>
</dbReference>
<feature type="region of interest" description="Disordered" evidence="1">
    <location>
        <begin position="518"/>
        <end position="550"/>
    </location>
</feature>
<dbReference type="Proteomes" id="UP001356428">
    <property type="component" value="Chromosome"/>
</dbReference>
<dbReference type="RefSeq" id="WP_326707640.1">
    <property type="nucleotide sequence ID" value="NZ_CP109140.1"/>
</dbReference>
<feature type="region of interest" description="Disordered" evidence="1">
    <location>
        <begin position="13"/>
        <end position="67"/>
    </location>
</feature>
<proteinExistence type="predicted"/>
<dbReference type="Pfam" id="PF11907">
    <property type="entry name" value="DUF3427"/>
    <property type="match status" value="1"/>
</dbReference>
<dbReference type="InterPro" id="IPR001650">
    <property type="entry name" value="Helicase_C-like"/>
</dbReference>
<feature type="domain" description="Helicase ATP-binding" evidence="2">
    <location>
        <begin position="563"/>
        <end position="717"/>
    </location>
</feature>
<dbReference type="SMART" id="SM00490">
    <property type="entry name" value="HELICc"/>
    <property type="match status" value="1"/>
</dbReference>
<feature type="region of interest" description="Disordered" evidence="1">
    <location>
        <begin position="336"/>
        <end position="358"/>
    </location>
</feature>
<dbReference type="InterPro" id="IPR021835">
    <property type="entry name" value="DUF3427"/>
</dbReference>
<dbReference type="Gene3D" id="3.40.50.300">
    <property type="entry name" value="P-loop containing nucleotide triphosphate hydrolases"/>
    <property type="match status" value="2"/>
</dbReference>
<organism evidence="4 5">
    <name type="scientific">Streptomyces cyaneofuscatus</name>
    <dbReference type="NCBI Taxonomy" id="66883"/>
    <lineage>
        <taxon>Bacteria</taxon>
        <taxon>Bacillati</taxon>
        <taxon>Actinomycetota</taxon>
        <taxon>Actinomycetes</taxon>
        <taxon>Kitasatosporales</taxon>
        <taxon>Streptomycetaceae</taxon>
        <taxon>Streptomyces</taxon>
    </lineage>
</organism>
<sequence length="1271" mass="140776">MEILDALLLAAARSTADEPDAGTGRPAPATGRSPAVQPPLPGAGADGPAPTPAPEAAPDDDDDQGASVWLRDACGSHTVPGKPLSMGRVSALPNALDIGRALRPLRRPRPSRVHRRLDIDATVDHYARTGVLLPCLAPAPEPWLEVIVVLDRGTAMAVWDETVHALTEVLRSLSAFQAIHLWYLEHPQDSSPTIRDHQGRSYPMDPAGPHHNQPANRLFLVVSDCAAPAWRRNVLWQTLYAWGRTAPLALINPLPKRLWQRSGLDLPRTIATAAVPAGPGGQLSYRRPRLFRDDIPGTRPWQALPVLQFDPHQIRAWARTLMRTDPAGCEAVLVPASGRVPSRSQPPRSATDLSGTTASDAQVASAATAFTDDVRSPATRLAIAASSLDAFTLPVLDVLRERIVPEATAADTAEFLTANLLTAARQDDSDIVYRFHPVAAEHLRGLLNRDQAWDAHFALTDHLAAHPQAPQGIAAALESAQSQEAWPVGLRPIARAAAATARLLGVGPADPPVVPAVPETPARPVPEDDQEPGVAVAPDSTSAGPAIEAKSAQRRMLERLNAEREIYGRHRNLIVAAVGTGKTAVSALDYRRLRQRHGRDLRLLFLADRADLLRQAQEVYQQVLQDADFGEALHSGAKPRHWNHVFATVQSLTRSMEQLAPDDFDVIVIDEFHRAFSPTYRRILDHFRPLELLGLTATPEHPDGRSVQDEFFEGRIAVEMRLGEALENDMLCPLHYFGIADETDFRPVAWSRGEYDRVALSELLTGDESRARLIVKTVFDKIPDPSAMRGLGFCASVLHAQFMAEIFGRAGFNTIALTATTPSDQRRQAFSSLGEGELHIIFCVGVLGEGLRIPEVDTLLLLHPPSSAMAFLQQLGVGLGRAPGKSVLTVLDFIGQHRKEFRFDRQFEALTNVTRRRLVDHIERGFPQLPAGCHISLEEQAKRIIVDNIRGQAEGYITELAREVARYGEADLRRYLKTSGRELHELYRDRGSSWTRLLRRAGLLEGEAPDGEAALLLRVPAFLHVDDPARVDAYTRMLKKGAPLYRELDEQGRAYARMLYFQLWPTGTTPDKNFTSYEEGFAELRQQHAVRNELRQVLQYKRTGRAPASPTGIDAEYRLPLTVHASYHREEILTALGQTHIGGLVPGHFREGVKWCASERTDILFVTLEKDKREHGAQDRSDDRVLSNRLLRWTSQSQIAEDSSTGLRYRNHVEMGTDVLLFVRRRRSNDIGRAEPWTFFGPAEYVEHRGSRPMTITWKLHHEVPADAWSP</sequence>
<accession>A0ABZ1F838</accession>
<evidence type="ECO:0000259" key="3">
    <source>
        <dbReference type="PROSITE" id="PS51194"/>
    </source>
</evidence>
<dbReference type="NCBIfam" id="NF041121">
    <property type="entry name" value="SAV_2336_NTERM"/>
    <property type="match status" value="1"/>
</dbReference>
<gene>
    <name evidence="4" type="ORF">OG849_28705</name>
</gene>
<protein>
    <submittedName>
        <fullName evidence="4">DUF3427 domain-containing protein</fullName>
    </submittedName>
</protein>
<dbReference type="InterPro" id="IPR047738">
    <property type="entry name" value="SAV_2336-like_N"/>
</dbReference>
<name>A0ABZ1F838_9ACTN</name>
<dbReference type="EMBL" id="CP109083">
    <property type="protein sequence ID" value="WSB12526.1"/>
    <property type="molecule type" value="Genomic_DNA"/>
</dbReference>
<dbReference type="CDD" id="cd18032">
    <property type="entry name" value="DEXHc_RE_I_III_res"/>
    <property type="match status" value="1"/>
</dbReference>